<reference evidence="1 2" key="1">
    <citation type="submission" date="2021-05" db="EMBL/GenBank/DDBJ databases">
        <title>A Polyphasic approach of four new species of the genus Ohtaekwangia: Ohtaekwangia histidinii sp. nov., Ohtaekwangia cretensis sp. nov., Ohtaekwangia indiensis sp. nov., Ohtaekwangia reichenbachii sp. nov. from diverse environment.</title>
        <authorList>
            <person name="Octaviana S."/>
        </authorList>
    </citation>
    <scope>NUCLEOTIDE SEQUENCE [LARGE SCALE GENOMIC DNA]</scope>
    <source>
        <strain evidence="1 2">PWU4</strain>
    </source>
</reference>
<keyword evidence="2" id="KW-1185">Reference proteome</keyword>
<dbReference type="EMBL" id="JAHESF010000034">
    <property type="protein sequence ID" value="MBT1700104.1"/>
    <property type="molecule type" value="Genomic_DNA"/>
</dbReference>
<evidence type="ECO:0000313" key="1">
    <source>
        <dbReference type="EMBL" id="MBT1700104.1"/>
    </source>
</evidence>
<evidence type="ECO:0000313" key="2">
    <source>
        <dbReference type="Proteomes" id="UP001319200"/>
    </source>
</evidence>
<organism evidence="1 2">
    <name type="scientific">Chryseosolibacter histidini</name>
    <dbReference type="NCBI Taxonomy" id="2782349"/>
    <lineage>
        <taxon>Bacteria</taxon>
        <taxon>Pseudomonadati</taxon>
        <taxon>Bacteroidota</taxon>
        <taxon>Cytophagia</taxon>
        <taxon>Cytophagales</taxon>
        <taxon>Chryseotaleaceae</taxon>
        <taxon>Chryseosolibacter</taxon>
    </lineage>
</organism>
<dbReference type="AlphaFoldDB" id="A0AAP2GLG7"/>
<accession>A0AAP2GLG7</accession>
<sequence>MGEQRYIEFIQDVLISIHENLHELTERKNFADPEELTHIEAKIIAYQEMLAIIRMSADQFNLPKGDIGL</sequence>
<proteinExistence type="predicted"/>
<dbReference type="Proteomes" id="UP001319200">
    <property type="component" value="Unassembled WGS sequence"/>
</dbReference>
<name>A0AAP2GLG7_9BACT</name>
<comment type="caution">
    <text evidence="1">The sequence shown here is derived from an EMBL/GenBank/DDBJ whole genome shotgun (WGS) entry which is preliminary data.</text>
</comment>
<protein>
    <submittedName>
        <fullName evidence="1">Uncharacterized protein</fullName>
    </submittedName>
</protein>
<gene>
    <name evidence="1" type="ORF">KK083_24665</name>
</gene>